<sequence>MAMTQMRSLGERYAYQSTIKRISVTFSVTCVRNGCVVRLLLLSGCSSRSIVLWLTSLPLVGCPCGTVSSFAESTGSNEQCVWNRFFSEFSSCGSMNLLAVSCLQYLGVSTWSIWLEYHLATHSITPVLIVTVASCKME</sequence>
<evidence type="ECO:0000313" key="1">
    <source>
        <dbReference type="EnsemblPlants" id="AET7Gv20847900.14"/>
    </source>
</evidence>
<evidence type="ECO:0000313" key="2">
    <source>
        <dbReference type="Proteomes" id="UP000015105"/>
    </source>
</evidence>
<dbReference type="AlphaFoldDB" id="A0A453S789"/>
<accession>A0A453S789</accession>
<name>A0A453S789_AEGTS</name>
<dbReference type="EnsemblPlants" id="AET7Gv20847900.14">
    <property type="protein sequence ID" value="AET7Gv20847900.14"/>
    <property type="gene ID" value="AET7Gv20847900"/>
</dbReference>
<proteinExistence type="predicted"/>
<dbReference type="Gramene" id="AET7Gv20847900.14">
    <property type="protein sequence ID" value="AET7Gv20847900.14"/>
    <property type="gene ID" value="AET7Gv20847900"/>
</dbReference>
<dbReference type="Proteomes" id="UP000015105">
    <property type="component" value="Chromosome 7D"/>
</dbReference>
<organism evidence="1 2">
    <name type="scientific">Aegilops tauschii subsp. strangulata</name>
    <name type="common">Goatgrass</name>
    <dbReference type="NCBI Taxonomy" id="200361"/>
    <lineage>
        <taxon>Eukaryota</taxon>
        <taxon>Viridiplantae</taxon>
        <taxon>Streptophyta</taxon>
        <taxon>Embryophyta</taxon>
        <taxon>Tracheophyta</taxon>
        <taxon>Spermatophyta</taxon>
        <taxon>Magnoliopsida</taxon>
        <taxon>Liliopsida</taxon>
        <taxon>Poales</taxon>
        <taxon>Poaceae</taxon>
        <taxon>BOP clade</taxon>
        <taxon>Pooideae</taxon>
        <taxon>Triticodae</taxon>
        <taxon>Triticeae</taxon>
        <taxon>Triticinae</taxon>
        <taxon>Aegilops</taxon>
    </lineage>
</organism>
<reference evidence="1" key="4">
    <citation type="submission" date="2019-03" db="UniProtKB">
        <authorList>
            <consortium name="EnsemblPlants"/>
        </authorList>
    </citation>
    <scope>IDENTIFICATION</scope>
</reference>
<protein>
    <submittedName>
        <fullName evidence="1">Uncharacterized protein</fullName>
    </submittedName>
</protein>
<reference evidence="1" key="5">
    <citation type="journal article" date="2021" name="G3 (Bethesda)">
        <title>Aegilops tauschii genome assembly Aet v5.0 features greater sequence contiguity and improved annotation.</title>
        <authorList>
            <person name="Wang L."/>
            <person name="Zhu T."/>
            <person name="Rodriguez J.C."/>
            <person name="Deal K.R."/>
            <person name="Dubcovsky J."/>
            <person name="McGuire P.E."/>
            <person name="Lux T."/>
            <person name="Spannagl M."/>
            <person name="Mayer K.F.X."/>
            <person name="Baldrich P."/>
            <person name="Meyers B.C."/>
            <person name="Huo N."/>
            <person name="Gu Y.Q."/>
            <person name="Zhou H."/>
            <person name="Devos K.M."/>
            <person name="Bennetzen J.L."/>
            <person name="Unver T."/>
            <person name="Budak H."/>
            <person name="Gulick P.J."/>
            <person name="Galiba G."/>
            <person name="Kalapos B."/>
            <person name="Nelson D.R."/>
            <person name="Li P."/>
            <person name="You F.M."/>
            <person name="Luo M.C."/>
            <person name="Dvorak J."/>
        </authorList>
    </citation>
    <scope>NUCLEOTIDE SEQUENCE [LARGE SCALE GENOMIC DNA]</scope>
    <source>
        <strain evidence="1">cv. AL8/78</strain>
    </source>
</reference>
<reference evidence="2" key="1">
    <citation type="journal article" date="2014" name="Science">
        <title>Ancient hybridizations among the ancestral genomes of bread wheat.</title>
        <authorList>
            <consortium name="International Wheat Genome Sequencing Consortium,"/>
            <person name="Marcussen T."/>
            <person name="Sandve S.R."/>
            <person name="Heier L."/>
            <person name="Spannagl M."/>
            <person name="Pfeifer M."/>
            <person name="Jakobsen K.S."/>
            <person name="Wulff B.B."/>
            <person name="Steuernagel B."/>
            <person name="Mayer K.F."/>
            <person name="Olsen O.A."/>
        </authorList>
    </citation>
    <scope>NUCLEOTIDE SEQUENCE [LARGE SCALE GENOMIC DNA]</scope>
    <source>
        <strain evidence="2">cv. AL8/78</strain>
    </source>
</reference>
<reference evidence="1" key="3">
    <citation type="journal article" date="2017" name="Nature">
        <title>Genome sequence of the progenitor of the wheat D genome Aegilops tauschii.</title>
        <authorList>
            <person name="Luo M.C."/>
            <person name="Gu Y.Q."/>
            <person name="Puiu D."/>
            <person name="Wang H."/>
            <person name="Twardziok S.O."/>
            <person name="Deal K.R."/>
            <person name="Huo N."/>
            <person name="Zhu T."/>
            <person name="Wang L."/>
            <person name="Wang Y."/>
            <person name="McGuire P.E."/>
            <person name="Liu S."/>
            <person name="Long H."/>
            <person name="Ramasamy R.K."/>
            <person name="Rodriguez J.C."/>
            <person name="Van S.L."/>
            <person name="Yuan L."/>
            <person name="Wang Z."/>
            <person name="Xia Z."/>
            <person name="Xiao L."/>
            <person name="Anderson O.D."/>
            <person name="Ouyang S."/>
            <person name="Liang Y."/>
            <person name="Zimin A.V."/>
            <person name="Pertea G."/>
            <person name="Qi P."/>
            <person name="Bennetzen J.L."/>
            <person name="Dai X."/>
            <person name="Dawson M.W."/>
            <person name="Muller H.G."/>
            <person name="Kugler K."/>
            <person name="Rivarola-Duarte L."/>
            <person name="Spannagl M."/>
            <person name="Mayer K.F.X."/>
            <person name="Lu F.H."/>
            <person name="Bevan M.W."/>
            <person name="Leroy P."/>
            <person name="Li P."/>
            <person name="You F.M."/>
            <person name="Sun Q."/>
            <person name="Liu Z."/>
            <person name="Lyons E."/>
            <person name="Wicker T."/>
            <person name="Salzberg S.L."/>
            <person name="Devos K.M."/>
            <person name="Dvorak J."/>
        </authorList>
    </citation>
    <scope>NUCLEOTIDE SEQUENCE [LARGE SCALE GENOMIC DNA]</scope>
    <source>
        <strain evidence="1">cv. AL8/78</strain>
    </source>
</reference>
<reference evidence="2" key="2">
    <citation type="journal article" date="2017" name="Nat. Plants">
        <title>The Aegilops tauschii genome reveals multiple impacts of transposons.</title>
        <authorList>
            <person name="Zhao G."/>
            <person name="Zou C."/>
            <person name="Li K."/>
            <person name="Wang K."/>
            <person name="Li T."/>
            <person name="Gao L."/>
            <person name="Zhang X."/>
            <person name="Wang H."/>
            <person name="Yang Z."/>
            <person name="Liu X."/>
            <person name="Jiang W."/>
            <person name="Mao L."/>
            <person name="Kong X."/>
            <person name="Jiao Y."/>
            <person name="Jia J."/>
        </authorList>
    </citation>
    <scope>NUCLEOTIDE SEQUENCE [LARGE SCALE GENOMIC DNA]</scope>
    <source>
        <strain evidence="2">cv. AL8/78</strain>
    </source>
</reference>
<keyword evidence="2" id="KW-1185">Reference proteome</keyword>